<comment type="caution">
    <text evidence="1">Lacks conserved residue(s) required for the propagation of feature annotation.</text>
</comment>
<dbReference type="PANTHER" id="PTHR47139">
    <property type="entry name" value="TUMOR NECROSIS FACTOR RECEPTOR SUPERFAMILY MEMBER 9"/>
    <property type="match status" value="1"/>
</dbReference>
<evidence type="ECO:0000313" key="7">
    <source>
        <dbReference type="RefSeq" id="XP_035881001.1"/>
    </source>
</evidence>
<feature type="chain" id="PRO_5028871243" evidence="4">
    <location>
        <begin position="24"/>
        <end position="306"/>
    </location>
</feature>
<dbReference type="SMART" id="SM00208">
    <property type="entry name" value="TNFR"/>
    <property type="match status" value="2"/>
</dbReference>
<dbReference type="Gene3D" id="2.10.50.10">
    <property type="entry name" value="Tumor Necrosis Factor Receptor, subunit A, domain 2"/>
    <property type="match status" value="2"/>
</dbReference>
<dbReference type="OrthoDB" id="9423210at2759"/>
<dbReference type="SUPFAM" id="SSF57586">
    <property type="entry name" value="TNF receptor-like"/>
    <property type="match status" value="1"/>
</dbReference>
<evidence type="ECO:0000256" key="3">
    <source>
        <dbReference type="SAM" id="Phobius"/>
    </source>
</evidence>
<dbReference type="PANTHER" id="PTHR47139:SF1">
    <property type="entry name" value="TUMOR NECROSIS FACTOR RECEPTOR SUPERFAMILY MEMBER 9"/>
    <property type="match status" value="1"/>
</dbReference>
<reference evidence="7" key="1">
    <citation type="submission" date="2025-08" db="UniProtKB">
        <authorList>
            <consortium name="RefSeq"/>
        </authorList>
    </citation>
    <scope>IDENTIFICATION</scope>
    <source>
        <tissue evidence="7">Muscle</tissue>
    </source>
</reference>
<dbReference type="RefSeq" id="XP_035881001.1">
    <property type="nucleotide sequence ID" value="XM_036025108.1"/>
</dbReference>
<feature type="repeat" description="TNFR-Cys" evidence="1">
    <location>
        <begin position="47"/>
        <end position="86"/>
    </location>
</feature>
<feature type="disulfide bond" evidence="1">
    <location>
        <begin position="65"/>
        <end position="78"/>
    </location>
</feature>
<dbReference type="PRINTS" id="PR01924">
    <property type="entry name" value="TNFACTORR9"/>
</dbReference>
<dbReference type="InterPro" id="IPR020413">
    <property type="entry name" value="TNFR_9"/>
</dbReference>
<keyword evidence="1" id="KW-1015">Disulfide bond</keyword>
<evidence type="ECO:0000259" key="5">
    <source>
        <dbReference type="PROSITE" id="PS50050"/>
    </source>
</evidence>
<keyword evidence="4" id="KW-0732">Signal</keyword>
<name>A0A7E6DP96_9CHIR</name>
<dbReference type="FunCoup" id="A0A7E6DP96">
    <property type="interactions" value="151"/>
</dbReference>
<dbReference type="KEGG" id="pdic:114496847"/>
<feature type="region of interest" description="Disordered" evidence="2">
    <location>
        <begin position="167"/>
        <end position="213"/>
    </location>
</feature>
<dbReference type="InParanoid" id="A0A7E6DP96"/>
<dbReference type="Pfam" id="PF00020">
    <property type="entry name" value="TNFR_c6"/>
    <property type="match status" value="2"/>
</dbReference>
<keyword evidence="3" id="KW-1133">Transmembrane helix</keyword>
<accession>A0A7E6DP96</accession>
<dbReference type="CTD" id="3604"/>
<dbReference type="CDD" id="cd13410">
    <property type="entry name" value="TNFRSF9"/>
    <property type="match status" value="1"/>
</dbReference>
<sequence>MGSGYYSLVATALLVMNLERTRSVRDACSNCPAGTFCGKDKGQMCVPCPPNSFSSTGGQRACDICRLCKGVFRTKKVCSPTSNTECECISGFHCLGAGCTMCEQDCKKGQELTEDGCKDCGFGTFNDGRFGACQPWTDCSPDGKAVLVNGTRERDVVCAPAGPDFSPGTSAAPHSHPGQGQAAGLSLSNRRDHGSRTRLSTPGSPVPHRRLQRTSLSGPGIEALVGRPHQSSPSFLVTVATAALLVLFLLFLLLFLTFRLPAAQRGRRKLLYILKQPFRKPVPTAQEEDACSCGFPEEEEGEEGKL</sequence>
<evidence type="ECO:0000256" key="4">
    <source>
        <dbReference type="SAM" id="SignalP"/>
    </source>
</evidence>
<evidence type="ECO:0000256" key="1">
    <source>
        <dbReference type="PROSITE-ProRule" id="PRU00206"/>
    </source>
</evidence>
<feature type="domain" description="TNFR-Cys" evidence="5">
    <location>
        <begin position="47"/>
        <end position="86"/>
    </location>
</feature>
<feature type="transmembrane region" description="Helical" evidence="3">
    <location>
        <begin position="235"/>
        <end position="258"/>
    </location>
</feature>
<dbReference type="GO" id="GO:0006915">
    <property type="term" value="P:apoptotic process"/>
    <property type="evidence" value="ECO:0007669"/>
    <property type="project" value="InterPro"/>
</dbReference>
<proteinExistence type="predicted"/>
<dbReference type="PROSITE" id="PS50050">
    <property type="entry name" value="TNFR_NGFR_2"/>
    <property type="match status" value="1"/>
</dbReference>
<dbReference type="GO" id="GO:0009897">
    <property type="term" value="C:external side of plasma membrane"/>
    <property type="evidence" value="ECO:0007669"/>
    <property type="project" value="InterPro"/>
</dbReference>
<dbReference type="InterPro" id="IPR034020">
    <property type="entry name" value="TNFRSF9_N"/>
</dbReference>
<dbReference type="InterPro" id="IPR001368">
    <property type="entry name" value="TNFR/NGFR_Cys_rich_reg"/>
</dbReference>
<dbReference type="GeneID" id="114496847"/>
<gene>
    <name evidence="7" type="primary">TNFRSF9</name>
</gene>
<keyword evidence="7" id="KW-0675">Receptor</keyword>
<keyword evidence="6" id="KW-1185">Reference proteome</keyword>
<feature type="compositionally biased region" description="Acidic residues" evidence="2">
    <location>
        <begin position="286"/>
        <end position="306"/>
    </location>
</feature>
<keyword evidence="3" id="KW-0812">Transmembrane</keyword>
<dbReference type="AlphaFoldDB" id="A0A7E6DP96"/>
<keyword evidence="3" id="KW-0472">Membrane</keyword>
<dbReference type="GO" id="GO:0008285">
    <property type="term" value="P:negative regulation of cell population proliferation"/>
    <property type="evidence" value="ECO:0007669"/>
    <property type="project" value="InterPro"/>
</dbReference>
<protein>
    <submittedName>
        <fullName evidence="7">Tumor necrosis factor receptor superfamily member 9</fullName>
    </submittedName>
</protein>
<evidence type="ECO:0000313" key="6">
    <source>
        <dbReference type="Proteomes" id="UP000504628"/>
    </source>
</evidence>
<organism evidence="6 7">
    <name type="scientific">Phyllostomus discolor</name>
    <name type="common">pale spear-nosed bat</name>
    <dbReference type="NCBI Taxonomy" id="89673"/>
    <lineage>
        <taxon>Eukaryota</taxon>
        <taxon>Metazoa</taxon>
        <taxon>Chordata</taxon>
        <taxon>Craniata</taxon>
        <taxon>Vertebrata</taxon>
        <taxon>Euteleostomi</taxon>
        <taxon>Mammalia</taxon>
        <taxon>Eutheria</taxon>
        <taxon>Laurasiatheria</taxon>
        <taxon>Chiroptera</taxon>
        <taxon>Yangochiroptera</taxon>
        <taxon>Phyllostomidae</taxon>
        <taxon>Phyllostominae</taxon>
        <taxon>Phyllostomus</taxon>
    </lineage>
</organism>
<dbReference type="GO" id="GO:0038023">
    <property type="term" value="F:signaling receptor activity"/>
    <property type="evidence" value="ECO:0007669"/>
    <property type="project" value="InterPro"/>
</dbReference>
<evidence type="ECO:0000256" key="2">
    <source>
        <dbReference type="SAM" id="MobiDB-lite"/>
    </source>
</evidence>
<feature type="disulfide bond" evidence="1">
    <location>
        <begin position="68"/>
        <end position="86"/>
    </location>
</feature>
<feature type="signal peptide" evidence="4">
    <location>
        <begin position="1"/>
        <end position="23"/>
    </location>
</feature>
<feature type="region of interest" description="Disordered" evidence="2">
    <location>
        <begin position="285"/>
        <end position="306"/>
    </location>
</feature>
<dbReference type="Proteomes" id="UP000504628">
    <property type="component" value="Chromosome 5"/>
</dbReference>